<dbReference type="Proteomes" id="UP000237000">
    <property type="component" value="Unassembled WGS sequence"/>
</dbReference>
<evidence type="ECO:0000313" key="2">
    <source>
        <dbReference type="EMBL" id="PON60628.1"/>
    </source>
</evidence>
<gene>
    <name evidence="1" type="ORF">TorRG33x02_284290</name>
    <name evidence="2" type="ORF">TorRG33x02_284330</name>
</gene>
<protein>
    <submittedName>
        <fullName evidence="2">Uncharacterized protein</fullName>
    </submittedName>
</protein>
<reference evidence="3" key="1">
    <citation type="submission" date="2016-06" db="EMBL/GenBank/DDBJ databases">
        <title>Parallel loss of symbiosis genes in relatives of nitrogen-fixing non-legume Parasponia.</title>
        <authorList>
            <person name="Van Velzen R."/>
            <person name="Holmer R."/>
            <person name="Bu F."/>
            <person name="Rutten L."/>
            <person name="Van Zeijl A."/>
            <person name="Liu W."/>
            <person name="Santuari L."/>
            <person name="Cao Q."/>
            <person name="Sharma T."/>
            <person name="Shen D."/>
            <person name="Roswanjaya Y."/>
            <person name="Wardhani T."/>
            <person name="Kalhor M.S."/>
            <person name="Jansen J."/>
            <person name="Van den Hoogen J."/>
            <person name="Gungor B."/>
            <person name="Hartog M."/>
            <person name="Hontelez J."/>
            <person name="Verver J."/>
            <person name="Yang W.-C."/>
            <person name="Schijlen E."/>
            <person name="Repin R."/>
            <person name="Schilthuizen M."/>
            <person name="Schranz E."/>
            <person name="Heidstra R."/>
            <person name="Miyata K."/>
            <person name="Fedorova E."/>
            <person name="Kohlen W."/>
            <person name="Bisseling T."/>
            <person name="Smit S."/>
            <person name="Geurts R."/>
        </authorList>
    </citation>
    <scope>NUCLEOTIDE SEQUENCE [LARGE SCALE GENOMIC DNA]</scope>
    <source>
        <strain evidence="3">cv. RG33-2</strain>
    </source>
</reference>
<proteinExistence type="predicted"/>
<evidence type="ECO:0000313" key="1">
    <source>
        <dbReference type="EMBL" id="PON60624.1"/>
    </source>
</evidence>
<organism evidence="2 3">
    <name type="scientific">Trema orientale</name>
    <name type="common">Charcoal tree</name>
    <name type="synonym">Celtis orientalis</name>
    <dbReference type="NCBI Taxonomy" id="63057"/>
    <lineage>
        <taxon>Eukaryota</taxon>
        <taxon>Viridiplantae</taxon>
        <taxon>Streptophyta</taxon>
        <taxon>Embryophyta</taxon>
        <taxon>Tracheophyta</taxon>
        <taxon>Spermatophyta</taxon>
        <taxon>Magnoliopsida</taxon>
        <taxon>eudicotyledons</taxon>
        <taxon>Gunneridae</taxon>
        <taxon>Pentapetalae</taxon>
        <taxon>rosids</taxon>
        <taxon>fabids</taxon>
        <taxon>Rosales</taxon>
        <taxon>Cannabaceae</taxon>
        <taxon>Trema</taxon>
    </lineage>
</organism>
<sequence>MTTNDQPRSMMPPLPRNCEATIARNPRRRALIQDLDAVIENFSRLQTFKSTFREDLLFS</sequence>
<reference evidence="2" key="2">
    <citation type="submission" date="2016-06" db="EMBL/GenBank/DDBJ databases">
        <title>Parasponia and Trema comparative genomics to provide insight in an evolutionary trajectory towards rhizobium symbiosis.</title>
        <authorList>
            <person name="Van Velzen R."/>
            <person name="Holmer R."/>
            <person name="Geurts R."/>
            <person name="Smit S."/>
        </authorList>
    </citation>
    <scope>NUCLEOTIDE SEQUENCE [LARGE SCALE GENOMIC DNA]</scope>
    <source>
        <strain evidence="2">RG33-2</strain>
        <tissue evidence="2">Leaves</tissue>
    </source>
</reference>
<dbReference type="EMBL" id="JXTC01000363">
    <property type="protein sequence ID" value="PON60628.1"/>
    <property type="molecule type" value="Genomic_DNA"/>
</dbReference>
<name>A0A2P5CHX3_TREOI</name>
<dbReference type="InParanoid" id="A0A2P5CHX3"/>
<comment type="caution">
    <text evidence="2">The sequence shown here is derived from an EMBL/GenBank/DDBJ whole genome shotgun (WGS) entry which is preliminary data.</text>
</comment>
<dbReference type="EMBL" id="JXTC01000363">
    <property type="protein sequence ID" value="PON60624.1"/>
    <property type="molecule type" value="Genomic_DNA"/>
</dbReference>
<dbReference type="AlphaFoldDB" id="A0A2P5CHX3"/>
<evidence type="ECO:0000313" key="3">
    <source>
        <dbReference type="Proteomes" id="UP000237000"/>
    </source>
</evidence>
<keyword evidence="3" id="KW-1185">Reference proteome</keyword>
<accession>A0A2P5CHX3</accession>